<dbReference type="PANTHER" id="PTHR46696">
    <property type="entry name" value="P450, PUTATIVE (EUROFUNG)-RELATED"/>
    <property type="match status" value="1"/>
</dbReference>
<dbReference type="SUPFAM" id="SSF48264">
    <property type="entry name" value="Cytochrome P450"/>
    <property type="match status" value="1"/>
</dbReference>
<keyword evidence="2" id="KW-0560">Oxidoreductase</keyword>
<keyword evidence="2" id="KW-0349">Heme</keyword>
<dbReference type="InterPro" id="IPR017972">
    <property type="entry name" value="Cyt_P450_CS"/>
</dbReference>
<dbReference type="PRINTS" id="PR00359">
    <property type="entry name" value="BP450"/>
</dbReference>
<dbReference type="PANTHER" id="PTHR46696:SF4">
    <property type="entry name" value="BIOTIN BIOSYNTHESIS CYTOCHROME P450"/>
    <property type="match status" value="1"/>
</dbReference>
<proteinExistence type="inferred from homology"/>
<reference evidence="3" key="1">
    <citation type="submission" date="2019-02" db="EMBL/GenBank/DDBJ databases">
        <authorList>
            <person name="Li S.-H."/>
        </authorList>
    </citation>
    <scope>NUCLEOTIDE SEQUENCE</scope>
    <source>
        <strain evidence="3">IMCC8485</strain>
    </source>
</reference>
<sequence>MTLPGEGMGGIGDAFVLSCYEDIERVVKNPERFTPVMSLMVEEMQAAVDKGDTPQQDTSRFDLALDSVRTLRPNQKLWRAHRQELTDPWVGPGARRHRQMITQIVDELIDDWISRKDGDGKGTVEFIQEFARLLPQRVTARILGLPFTDITRLANWGSAQVMQYVYGQGHLNILNDSQMSQQAEDLSGFADYLSDQVASKRANPQDDMISDLTRIHYKALDRKLTDGEVYGIVYFMVLGGLETTQYALEQQAQLLCDQPGLFATLKANPEKIRAFTEEAMRLRAPTQGLSTRLTTQQEIFQGVEVPAGSVLHLRFAAGNVDPKHYECPYELNLERKSLGNHLTFSQGPRTCPGAGISRQEQLIAWERLLERLSSLEYGEGNTFEHQPGIMLGTLTLNLKFRAEPR</sequence>
<keyword evidence="2" id="KW-0479">Metal-binding</keyword>
<dbReference type="InterPro" id="IPR002397">
    <property type="entry name" value="Cyt_P450_B"/>
</dbReference>
<accession>A0ABT3SXD9</accession>
<evidence type="ECO:0000313" key="3">
    <source>
        <dbReference type="EMBL" id="MCX2974285.1"/>
    </source>
</evidence>
<comment type="similarity">
    <text evidence="1 2">Belongs to the cytochrome P450 family.</text>
</comment>
<comment type="caution">
    <text evidence="3">The sequence shown here is derived from an EMBL/GenBank/DDBJ whole genome shotgun (WGS) entry which is preliminary data.</text>
</comment>
<dbReference type="EMBL" id="SHNP01000004">
    <property type="protein sequence ID" value="MCX2974285.1"/>
    <property type="molecule type" value="Genomic_DNA"/>
</dbReference>
<keyword evidence="4" id="KW-1185">Reference proteome</keyword>
<dbReference type="Proteomes" id="UP001143307">
    <property type="component" value="Unassembled WGS sequence"/>
</dbReference>
<dbReference type="Gene3D" id="1.10.630.10">
    <property type="entry name" value="Cytochrome P450"/>
    <property type="match status" value="1"/>
</dbReference>
<keyword evidence="2" id="KW-0408">Iron</keyword>
<dbReference type="PROSITE" id="PS00086">
    <property type="entry name" value="CYTOCHROME_P450"/>
    <property type="match status" value="1"/>
</dbReference>
<gene>
    <name evidence="3" type="ORF">EYC87_11895</name>
</gene>
<dbReference type="Pfam" id="PF00067">
    <property type="entry name" value="p450"/>
    <property type="match status" value="1"/>
</dbReference>
<organism evidence="3 4">
    <name type="scientific">Candidatus Seongchinamella marina</name>
    <dbReference type="NCBI Taxonomy" id="2518990"/>
    <lineage>
        <taxon>Bacteria</taxon>
        <taxon>Pseudomonadati</taxon>
        <taxon>Pseudomonadota</taxon>
        <taxon>Gammaproteobacteria</taxon>
        <taxon>Cellvibrionales</taxon>
        <taxon>Halieaceae</taxon>
        <taxon>Seongchinamella</taxon>
    </lineage>
</organism>
<evidence type="ECO:0000256" key="2">
    <source>
        <dbReference type="RuleBase" id="RU000461"/>
    </source>
</evidence>
<dbReference type="InterPro" id="IPR001128">
    <property type="entry name" value="Cyt_P450"/>
</dbReference>
<protein>
    <submittedName>
        <fullName evidence="3">Cytochrome P450</fullName>
    </submittedName>
</protein>
<name>A0ABT3SXD9_9GAMM</name>
<evidence type="ECO:0000313" key="4">
    <source>
        <dbReference type="Proteomes" id="UP001143307"/>
    </source>
</evidence>
<keyword evidence="2" id="KW-0503">Monooxygenase</keyword>
<evidence type="ECO:0000256" key="1">
    <source>
        <dbReference type="ARBA" id="ARBA00010617"/>
    </source>
</evidence>
<dbReference type="InterPro" id="IPR036396">
    <property type="entry name" value="Cyt_P450_sf"/>
</dbReference>